<sequence>MSRKFTNENIRSPTYNILGVAEFSENAGDDFAKWEEEEGERGRGSLKMAPMVMADNTVAEEPSTGVKEVDGNKEMGIANDFVEGRLPADKDGDGNTEETSDNVKDGNGLNGDQNLNVGDDKTPQLGMVFKSYGEACYFYKQYAQSVGFAATVRRSSFKENGECLHLILACCKWGKGREGEEYQSRPTAKTNCQASIKLRHALAVLKFQQVYEIPSHYILSRWQKDYKRLHLLEQSCDDVASKNLMEKYDYLSMRCLQLLEVGLISNDKYQLALKLIREVEKQLLDDSLQGDGNQKNREDLATLQFGFSQNEQVHDSSQQVKRRGRPPKKRKEAEAEAITRSNTGMGSSMTALVGDHRDVLQVGPTSAYLGSHSHIQGGTNLMADVNLNDYSSSSHFGMHVNPQHPVAGLSGIHVNPQHPVAGQSGIQPSIIESQYSPQTIGNHGRSQWLYHQIFQEQQLPRAPHGANR</sequence>
<dbReference type="AlphaFoldDB" id="A0A5P1E8Q3"/>
<dbReference type="PANTHER" id="PTHR31669">
    <property type="entry name" value="PROTEIN FAR1-RELATED SEQUENCE 10-RELATED"/>
    <property type="match status" value="1"/>
</dbReference>
<evidence type="ECO:0000256" key="1">
    <source>
        <dbReference type="RuleBase" id="RU367018"/>
    </source>
</evidence>
<evidence type="ECO:0000256" key="2">
    <source>
        <dbReference type="SAM" id="MobiDB-lite"/>
    </source>
</evidence>
<feature type="region of interest" description="Disordered" evidence="2">
    <location>
        <begin position="81"/>
        <end position="117"/>
    </location>
</feature>
<feature type="domain" description="FAR1" evidence="3">
    <location>
        <begin position="138"/>
        <end position="200"/>
    </location>
</feature>
<name>A0A5P1E8Q3_ASPOF</name>
<feature type="compositionally biased region" description="Polar residues" evidence="2">
    <location>
        <begin position="310"/>
        <end position="319"/>
    </location>
</feature>
<evidence type="ECO:0000313" key="4">
    <source>
        <dbReference type="EMBL" id="ONK57875.1"/>
    </source>
</evidence>
<keyword evidence="1" id="KW-0479">Metal-binding</keyword>
<evidence type="ECO:0000259" key="3">
    <source>
        <dbReference type="Pfam" id="PF03101"/>
    </source>
</evidence>
<protein>
    <recommendedName>
        <fullName evidence="1">Protein FAR1-RELATED SEQUENCE</fullName>
    </recommendedName>
</protein>
<keyword evidence="1" id="KW-0862">Zinc</keyword>
<comment type="function">
    <text evidence="1">Putative transcription activator involved in regulating light control of development.</text>
</comment>
<dbReference type="PANTHER" id="PTHR31669:SF297">
    <property type="entry name" value="PROTEIN FAR1-RELATED SEQUENCE"/>
    <property type="match status" value="1"/>
</dbReference>
<dbReference type="Gramene" id="ONK57875">
    <property type="protein sequence ID" value="ONK57875"/>
    <property type="gene ID" value="A4U43_C09F5100"/>
</dbReference>
<dbReference type="InterPro" id="IPR031052">
    <property type="entry name" value="FHY3/FAR1"/>
</dbReference>
<dbReference type="GO" id="GO:0006355">
    <property type="term" value="P:regulation of DNA-templated transcription"/>
    <property type="evidence" value="ECO:0007669"/>
    <property type="project" value="UniProtKB-UniRule"/>
</dbReference>
<feature type="compositionally biased region" description="Basic and acidic residues" evidence="2">
    <location>
        <begin position="82"/>
        <end position="93"/>
    </location>
</feature>
<feature type="compositionally biased region" description="Low complexity" evidence="2">
    <location>
        <begin position="105"/>
        <end position="117"/>
    </location>
</feature>
<comment type="subcellular location">
    <subcellularLocation>
        <location evidence="1">Nucleus</location>
    </subcellularLocation>
</comment>
<dbReference type="EMBL" id="CM007389">
    <property type="protein sequence ID" value="ONK57875.1"/>
    <property type="molecule type" value="Genomic_DNA"/>
</dbReference>
<gene>
    <name evidence="4" type="ORF">A4U43_C09F5100</name>
</gene>
<organism evidence="4 5">
    <name type="scientific">Asparagus officinalis</name>
    <name type="common">Garden asparagus</name>
    <dbReference type="NCBI Taxonomy" id="4686"/>
    <lineage>
        <taxon>Eukaryota</taxon>
        <taxon>Viridiplantae</taxon>
        <taxon>Streptophyta</taxon>
        <taxon>Embryophyta</taxon>
        <taxon>Tracheophyta</taxon>
        <taxon>Spermatophyta</taxon>
        <taxon>Magnoliopsida</taxon>
        <taxon>Liliopsida</taxon>
        <taxon>Asparagales</taxon>
        <taxon>Asparagaceae</taxon>
        <taxon>Asparagoideae</taxon>
        <taxon>Asparagus</taxon>
    </lineage>
</organism>
<dbReference type="GO" id="GO:0005634">
    <property type="term" value="C:nucleus"/>
    <property type="evidence" value="ECO:0007669"/>
    <property type="project" value="UniProtKB-SubCell"/>
</dbReference>
<comment type="similarity">
    <text evidence="1">Belongs to the FHY3/FAR1 family.</text>
</comment>
<feature type="region of interest" description="Disordered" evidence="2">
    <location>
        <begin position="310"/>
        <end position="337"/>
    </location>
</feature>
<dbReference type="InterPro" id="IPR004330">
    <property type="entry name" value="FAR1_DNA_bnd_dom"/>
</dbReference>
<reference evidence="5" key="1">
    <citation type="journal article" date="2017" name="Nat. Commun.">
        <title>The asparagus genome sheds light on the origin and evolution of a young Y chromosome.</title>
        <authorList>
            <person name="Harkess A."/>
            <person name="Zhou J."/>
            <person name="Xu C."/>
            <person name="Bowers J.E."/>
            <person name="Van der Hulst R."/>
            <person name="Ayyampalayam S."/>
            <person name="Mercati F."/>
            <person name="Riccardi P."/>
            <person name="McKain M.R."/>
            <person name="Kakrana A."/>
            <person name="Tang H."/>
            <person name="Ray J."/>
            <person name="Groenendijk J."/>
            <person name="Arikit S."/>
            <person name="Mathioni S.M."/>
            <person name="Nakano M."/>
            <person name="Shan H."/>
            <person name="Telgmann-Rauber A."/>
            <person name="Kanno A."/>
            <person name="Yue Z."/>
            <person name="Chen H."/>
            <person name="Li W."/>
            <person name="Chen Y."/>
            <person name="Xu X."/>
            <person name="Zhang Y."/>
            <person name="Luo S."/>
            <person name="Chen H."/>
            <person name="Gao J."/>
            <person name="Mao Z."/>
            <person name="Pires J.C."/>
            <person name="Luo M."/>
            <person name="Kudrna D."/>
            <person name="Wing R.A."/>
            <person name="Meyers B.C."/>
            <person name="Yi K."/>
            <person name="Kong H."/>
            <person name="Lavrijsen P."/>
            <person name="Sunseri F."/>
            <person name="Falavigna A."/>
            <person name="Ye Y."/>
            <person name="Leebens-Mack J.H."/>
            <person name="Chen G."/>
        </authorList>
    </citation>
    <scope>NUCLEOTIDE SEQUENCE [LARGE SCALE GENOMIC DNA]</scope>
    <source>
        <strain evidence="5">cv. DH0086</strain>
    </source>
</reference>
<evidence type="ECO:0000313" key="5">
    <source>
        <dbReference type="Proteomes" id="UP000243459"/>
    </source>
</evidence>
<dbReference type="GO" id="GO:0008270">
    <property type="term" value="F:zinc ion binding"/>
    <property type="evidence" value="ECO:0007669"/>
    <property type="project" value="UniProtKB-UniRule"/>
</dbReference>
<accession>A0A5P1E8Q3</accession>
<keyword evidence="1" id="KW-0539">Nucleus</keyword>
<feature type="compositionally biased region" description="Basic residues" evidence="2">
    <location>
        <begin position="320"/>
        <end position="330"/>
    </location>
</feature>
<proteinExistence type="inferred from homology"/>
<dbReference type="Pfam" id="PF03101">
    <property type="entry name" value="FAR1"/>
    <property type="match status" value="1"/>
</dbReference>
<keyword evidence="1" id="KW-0863">Zinc-finger</keyword>
<dbReference type="Proteomes" id="UP000243459">
    <property type="component" value="Chromosome 9"/>
</dbReference>
<keyword evidence="5" id="KW-1185">Reference proteome</keyword>